<sequence length="494" mass="53304">MSTAPETPHRHQVVVIGSGFGGLFGTKALRRSDVDVTMVARTTHHLFQPLLYQVATGILSAGEIAPPTREILAKQDNARVLLGEVTDIDLERRVVTSQVLGRETTVPYDSLIVAAGASQSYFGNDQFAEFAPGMKSIDDALELRGRIFGAFEMAELAATRGDEVEHLLTFVVVGAGPTGVEMAGQIAELAHRTLKRDFRAISSTQARVILVDAAPQVLPPFGAKLGEKSKQELEKLGVEVWLGAMVTDVDERGLEVKYKDGKTVRIEAVTKMWAAGVQANPLGAMLAEKTGAPLDRAGRIGVNPDLTLPGHPEVFVVGDMISLDNLPGVAQVAIQGAKYAAKEIDGRLKGKPSQGPFKYFDKGSMAIISRFRAVAMVGKLRLTGVIAWLMWLAVHLVYITGFKNRVSALMKWAISFLGRGRASRTMTEQQIFARAALSRLKGGAADLVSEPGAFEAARDLVGVTRRREELEAQAAEEVRLTDAGERGVKVDQRA</sequence>
<keyword evidence="13 16" id="KW-0472">Membrane</keyword>
<dbReference type="PRINTS" id="PR00411">
    <property type="entry name" value="PNDRDTASEI"/>
</dbReference>
<name>A0A7Y9RV26_9ACTN</name>
<keyword evidence="6" id="KW-0997">Cell inner membrane</keyword>
<dbReference type="PRINTS" id="PR00368">
    <property type="entry name" value="FADPNR"/>
</dbReference>
<evidence type="ECO:0000256" key="7">
    <source>
        <dbReference type="ARBA" id="ARBA00022630"/>
    </source>
</evidence>
<reference evidence="18 19" key="1">
    <citation type="submission" date="2020-07" db="EMBL/GenBank/DDBJ databases">
        <title>Sequencing the genomes of 1000 actinobacteria strains.</title>
        <authorList>
            <person name="Klenk H.-P."/>
        </authorList>
    </citation>
    <scope>NUCLEOTIDE SEQUENCE [LARGE SCALE GENOMIC DNA]</scope>
    <source>
        <strain evidence="18 19">DSM 24552</strain>
    </source>
</reference>
<comment type="catalytic activity">
    <reaction evidence="14">
        <text>a quinone + NADH + H(+) = a quinol + NAD(+)</text>
        <dbReference type="Rhea" id="RHEA:46160"/>
        <dbReference type="ChEBI" id="CHEBI:15378"/>
        <dbReference type="ChEBI" id="CHEBI:24646"/>
        <dbReference type="ChEBI" id="CHEBI:57540"/>
        <dbReference type="ChEBI" id="CHEBI:57945"/>
        <dbReference type="ChEBI" id="CHEBI:132124"/>
        <dbReference type="EC" id="1.6.5.9"/>
    </reaction>
</comment>
<evidence type="ECO:0000256" key="5">
    <source>
        <dbReference type="ARBA" id="ARBA00022475"/>
    </source>
</evidence>
<dbReference type="AlphaFoldDB" id="A0A7Y9RV26"/>
<evidence type="ECO:0000256" key="4">
    <source>
        <dbReference type="ARBA" id="ARBA00012637"/>
    </source>
</evidence>
<comment type="catalytic activity">
    <reaction evidence="15">
        <text>a menaquinone + NADH + H(+) = a menaquinol + NAD(+)</text>
        <dbReference type="Rhea" id="RHEA:29235"/>
        <dbReference type="Rhea" id="RHEA-COMP:9537"/>
        <dbReference type="Rhea" id="RHEA-COMP:9539"/>
        <dbReference type="ChEBI" id="CHEBI:15378"/>
        <dbReference type="ChEBI" id="CHEBI:16374"/>
        <dbReference type="ChEBI" id="CHEBI:18151"/>
        <dbReference type="ChEBI" id="CHEBI:57540"/>
        <dbReference type="ChEBI" id="CHEBI:57945"/>
    </reaction>
</comment>
<feature type="transmembrane region" description="Helical" evidence="16">
    <location>
        <begin position="380"/>
        <end position="401"/>
    </location>
</feature>
<comment type="caution">
    <text evidence="18">The sequence shown here is derived from an EMBL/GenBank/DDBJ whole genome shotgun (WGS) entry which is preliminary data.</text>
</comment>
<dbReference type="GO" id="GO:0050136">
    <property type="term" value="F:NADH dehydrogenase (quinone) (non-electrogenic) activity"/>
    <property type="evidence" value="ECO:0007669"/>
    <property type="project" value="UniProtKB-EC"/>
</dbReference>
<feature type="domain" description="FAD/NAD(P)-binding" evidence="17">
    <location>
        <begin position="12"/>
        <end position="336"/>
    </location>
</feature>
<protein>
    <recommendedName>
        <fullName evidence="4">NADH:ubiquinone reductase (non-electrogenic)</fullName>
        <ecNumber evidence="4">1.6.5.9</ecNumber>
    </recommendedName>
</protein>
<evidence type="ECO:0000256" key="12">
    <source>
        <dbReference type="ARBA" id="ARBA00023027"/>
    </source>
</evidence>
<dbReference type="Proteomes" id="UP000544110">
    <property type="component" value="Unassembled WGS sequence"/>
</dbReference>
<keyword evidence="11 18" id="KW-0560">Oxidoreductase</keyword>
<evidence type="ECO:0000256" key="6">
    <source>
        <dbReference type="ARBA" id="ARBA00022519"/>
    </source>
</evidence>
<dbReference type="GO" id="GO:0005886">
    <property type="term" value="C:plasma membrane"/>
    <property type="evidence" value="ECO:0007669"/>
    <property type="project" value="UniProtKB-SubCell"/>
</dbReference>
<comment type="similarity">
    <text evidence="3">Belongs to the NADH dehydrogenase family.</text>
</comment>
<evidence type="ECO:0000256" key="1">
    <source>
        <dbReference type="ARBA" id="ARBA00001974"/>
    </source>
</evidence>
<evidence type="ECO:0000256" key="3">
    <source>
        <dbReference type="ARBA" id="ARBA00005272"/>
    </source>
</evidence>
<gene>
    <name evidence="18" type="ORF">BJ989_000943</name>
</gene>
<evidence type="ECO:0000259" key="17">
    <source>
        <dbReference type="Pfam" id="PF07992"/>
    </source>
</evidence>
<dbReference type="Gene3D" id="3.50.50.100">
    <property type="match status" value="1"/>
</dbReference>
<dbReference type="SUPFAM" id="SSF51905">
    <property type="entry name" value="FAD/NAD(P)-binding domain"/>
    <property type="match status" value="1"/>
</dbReference>
<dbReference type="PANTHER" id="PTHR43706:SF47">
    <property type="entry name" value="EXTERNAL NADH-UBIQUINONE OXIDOREDUCTASE 1, MITOCHONDRIAL-RELATED"/>
    <property type="match status" value="1"/>
</dbReference>
<keyword evidence="9" id="KW-0274">FAD</keyword>
<keyword evidence="5" id="KW-1003">Cell membrane</keyword>
<proteinExistence type="inferred from homology"/>
<keyword evidence="12" id="KW-0520">NAD</keyword>
<evidence type="ECO:0000313" key="19">
    <source>
        <dbReference type="Proteomes" id="UP000544110"/>
    </source>
</evidence>
<evidence type="ECO:0000256" key="13">
    <source>
        <dbReference type="ARBA" id="ARBA00023136"/>
    </source>
</evidence>
<keyword evidence="19" id="KW-1185">Reference proteome</keyword>
<evidence type="ECO:0000256" key="9">
    <source>
        <dbReference type="ARBA" id="ARBA00022827"/>
    </source>
</evidence>
<dbReference type="FunFam" id="3.50.50.100:FF:000011">
    <property type="entry name" value="Membrane NADH dehydrogenase"/>
    <property type="match status" value="1"/>
</dbReference>
<dbReference type="EC" id="1.6.5.9" evidence="4"/>
<dbReference type="InterPro" id="IPR036188">
    <property type="entry name" value="FAD/NAD-bd_sf"/>
</dbReference>
<comment type="cofactor">
    <cofactor evidence="1">
        <name>FAD</name>
        <dbReference type="ChEBI" id="CHEBI:57692"/>
    </cofactor>
</comment>
<keyword evidence="8 16" id="KW-0812">Transmembrane</keyword>
<organism evidence="18 19">
    <name type="scientific">Nocardioides perillae</name>
    <dbReference type="NCBI Taxonomy" id="1119534"/>
    <lineage>
        <taxon>Bacteria</taxon>
        <taxon>Bacillati</taxon>
        <taxon>Actinomycetota</taxon>
        <taxon>Actinomycetes</taxon>
        <taxon>Propionibacteriales</taxon>
        <taxon>Nocardioidaceae</taxon>
        <taxon>Nocardioides</taxon>
    </lineage>
</organism>
<evidence type="ECO:0000256" key="15">
    <source>
        <dbReference type="ARBA" id="ARBA00052097"/>
    </source>
</evidence>
<comment type="subcellular location">
    <subcellularLocation>
        <location evidence="2">Cell inner membrane</location>
        <topology evidence="2">Single-pass membrane protein</topology>
    </subcellularLocation>
</comment>
<evidence type="ECO:0000256" key="2">
    <source>
        <dbReference type="ARBA" id="ARBA00004377"/>
    </source>
</evidence>
<keyword evidence="7" id="KW-0285">Flavoprotein</keyword>
<dbReference type="RefSeq" id="WP_179517222.1">
    <property type="nucleotide sequence ID" value="NZ_JACCAC010000001.1"/>
</dbReference>
<dbReference type="InterPro" id="IPR045024">
    <property type="entry name" value="NDH-2"/>
</dbReference>
<evidence type="ECO:0000256" key="16">
    <source>
        <dbReference type="SAM" id="Phobius"/>
    </source>
</evidence>
<evidence type="ECO:0000256" key="11">
    <source>
        <dbReference type="ARBA" id="ARBA00023002"/>
    </source>
</evidence>
<evidence type="ECO:0000313" key="18">
    <source>
        <dbReference type="EMBL" id="NYG54639.1"/>
    </source>
</evidence>
<evidence type="ECO:0000256" key="14">
    <source>
        <dbReference type="ARBA" id="ARBA00047599"/>
    </source>
</evidence>
<dbReference type="PANTHER" id="PTHR43706">
    <property type="entry name" value="NADH DEHYDROGENASE"/>
    <property type="match status" value="1"/>
</dbReference>
<evidence type="ECO:0000256" key="8">
    <source>
        <dbReference type="ARBA" id="ARBA00022692"/>
    </source>
</evidence>
<accession>A0A7Y9RV26</accession>
<dbReference type="InterPro" id="IPR023753">
    <property type="entry name" value="FAD/NAD-binding_dom"/>
</dbReference>
<keyword evidence="10 16" id="KW-1133">Transmembrane helix</keyword>
<evidence type="ECO:0000256" key="10">
    <source>
        <dbReference type="ARBA" id="ARBA00022989"/>
    </source>
</evidence>
<dbReference type="Pfam" id="PF07992">
    <property type="entry name" value="Pyr_redox_2"/>
    <property type="match status" value="1"/>
</dbReference>
<dbReference type="EMBL" id="JACCAC010000001">
    <property type="protein sequence ID" value="NYG54639.1"/>
    <property type="molecule type" value="Genomic_DNA"/>
</dbReference>